<sequence>MDVEEVEQTPLTSRTAGDGSQSQGVLVLIHHNKHLLDELFNKVDSLMEMMASNKQAGIYASPVVQVKFCEERNIEPLVMKEMRRIISNLSARISEVRCPWLTIGYKKIRQMKEGADDDDDEDGQQLGNVEHQAVDGNIEQDEDKESYPLSEDRPEEEVEEEEEVEANIDEENEQETDFDVFDLFALCLTVAYYLVGPGDP</sequence>
<organism evidence="2 3">
    <name type="scientific">Cloeon dipterum</name>
    <dbReference type="NCBI Taxonomy" id="197152"/>
    <lineage>
        <taxon>Eukaryota</taxon>
        <taxon>Metazoa</taxon>
        <taxon>Ecdysozoa</taxon>
        <taxon>Arthropoda</taxon>
        <taxon>Hexapoda</taxon>
        <taxon>Insecta</taxon>
        <taxon>Pterygota</taxon>
        <taxon>Palaeoptera</taxon>
        <taxon>Ephemeroptera</taxon>
        <taxon>Pisciforma</taxon>
        <taxon>Baetidae</taxon>
        <taxon>Cloeon</taxon>
    </lineage>
</organism>
<reference evidence="2 3" key="1">
    <citation type="submission" date="2020-04" db="EMBL/GenBank/DDBJ databases">
        <authorList>
            <person name="Alioto T."/>
            <person name="Alioto T."/>
            <person name="Gomez Garrido J."/>
        </authorList>
    </citation>
    <scope>NUCLEOTIDE SEQUENCE [LARGE SCALE GENOMIC DNA]</scope>
</reference>
<gene>
    <name evidence="2" type="ORF">CLODIP_2_CD06258</name>
</gene>
<protein>
    <submittedName>
        <fullName evidence="2">Uncharacterized protein</fullName>
    </submittedName>
</protein>
<dbReference type="Proteomes" id="UP000494165">
    <property type="component" value="Unassembled WGS sequence"/>
</dbReference>
<dbReference type="AlphaFoldDB" id="A0A8S1DVZ3"/>
<comment type="caution">
    <text evidence="2">The sequence shown here is derived from an EMBL/GenBank/DDBJ whole genome shotgun (WGS) entry which is preliminary data.</text>
</comment>
<evidence type="ECO:0000313" key="2">
    <source>
        <dbReference type="EMBL" id="CAB3386655.1"/>
    </source>
</evidence>
<accession>A0A8S1DVZ3</accession>
<evidence type="ECO:0000256" key="1">
    <source>
        <dbReference type="SAM" id="MobiDB-lite"/>
    </source>
</evidence>
<evidence type="ECO:0000313" key="3">
    <source>
        <dbReference type="Proteomes" id="UP000494165"/>
    </source>
</evidence>
<feature type="compositionally biased region" description="Acidic residues" evidence="1">
    <location>
        <begin position="153"/>
        <end position="176"/>
    </location>
</feature>
<name>A0A8S1DVZ3_9INSE</name>
<dbReference type="EMBL" id="CADEPI010000499">
    <property type="protein sequence ID" value="CAB3386655.1"/>
    <property type="molecule type" value="Genomic_DNA"/>
</dbReference>
<proteinExistence type="predicted"/>
<keyword evidence="3" id="KW-1185">Reference proteome</keyword>
<feature type="region of interest" description="Disordered" evidence="1">
    <location>
        <begin position="131"/>
        <end position="176"/>
    </location>
</feature>